<sequence length="87" mass="9857">MTQLTLSHLNAFLERSDERVPVTALTLTVRILGIIKDYVYQNFAIITRTLESLPLEIPERHRSLTVLAMTPLQLPTITQETLRADPG</sequence>
<dbReference type="Proteomes" id="UP000242146">
    <property type="component" value="Unassembled WGS sequence"/>
</dbReference>
<dbReference type="EMBL" id="MCGT01000002">
    <property type="protein sequence ID" value="ORX62048.1"/>
    <property type="molecule type" value="Genomic_DNA"/>
</dbReference>
<reference evidence="1 2" key="1">
    <citation type="submission" date="2016-07" db="EMBL/GenBank/DDBJ databases">
        <title>Pervasive Adenine N6-methylation of Active Genes in Fungi.</title>
        <authorList>
            <consortium name="DOE Joint Genome Institute"/>
            <person name="Mondo S.J."/>
            <person name="Dannebaum R.O."/>
            <person name="Kuo R.C."/>
            <person name="Labutti K."/>
            <person name="Haridas S."/>
            <person name="Kuo A."/>
            <person name="Salamov A."/>
            <person name="Ahrendt S.R."/>
            <person name="Lipzen A."/>
            <person name="Sullivan W."/>
            <person name="Andreopoulos W.B."/>
            <person name="Clum A."/>
            <person name="Lindquist E."/>
            <person name="Daum C."/>
            <person name="Ramamoorthy G.K."/>
            <person name="Gryganskyi A."/>
            <person name="Culley D."/>
            <person name="Magnuson J.K."/>
            <person name="James T.Y."/>
            <person name="O'Malley M.A."/>
            <person name="Stajich J.E."/>
            <person name="Spatafora J.W."/>
            <person name="Visel A."/>
            <person name="Grigoriev I.V."/>
        </authorList>
    </citation>
    <scope>NUCLEOTIDE SEQUENCE [LARGE SCALE GENOMIC DNA]</scope>
    <source>
        <strain evidence="1 2">NRRL 3301</strain>
    </source>
</reference>
<evidence type="ECO:0000313" key="1">
    <source>
        <dbReference type="EMBL" id="ORX62048.1"/>
    </source>
</evidence>
<keyword evidence="2" id="KW-1185">Reference proteome</keyword>
<comment type="caution">
    <text evidence="1">The sequence shown here is derived from an EMBL/GenBank/DDBJ whole genome shotgun (WGS) entry which is preliminary data.</text>
</comment>
<dbReference type="AlphaFoldDB" id="A0A1X2GWQ6"/>
<proteinExistence type="predicted"/>
<evidence type="ECO:0000313" key="2">
    <source>
        <dbReference type="Proteomes" id="UP000242146"/>
    </source>
</evidence>
<name>A0A1X2GWQ6_9FUNG</name>
<protein>
    <submittedName>
        <fullName evidence="1">Uncharacterized protein</fullName>
    </submittedName>
</protein>
<organism evidence="1 2">
    <name type="scientific">Hesseltinella vesiculosa</name>
    <dbReference type="NCBI Taxonomy" id="101127"/>
    <lineage>
        <taxon>Eukaryota</taxon>
        <taxon>Fungi</taxon>
        <taxon>Fungi incertae sedis</taxon>
        <taxon>Mucoromycota</taxon>
        <taxon>Mucoromycotina</taxon>
        <taxon>Mucoromycetes</taxon>
        <taxon>Mucorales</taxon>
        <taxon>Cunninghamellaceae</taxon>
        <taxon>Hesseltinella</taxon>
    </lineage>
</organism>
<accession>A0A1X2GWQ6</accession>
<gene>
    <name evidence="1" type="ORF">DM01DRAFT_1331512</name>
</gene>